<feature type="non-terminal residue" evidence="2">
    <location>
        <position position="281"/>
    </location>
</feature>
<name>A0AAV5UT84_9BILA</name>
<evidence type="ECO:0000313" key="2">
    <source>
        <dbReference type="EMBL" id="GMT08994.1"/>
    </source>
</evidence>
<evidence type="ECO:0000313" key="3">
    <source>
        <dbReference type="Proteomes" id="UP001432322"/>
    </source>
</evidence>
<accession>A0AAV5UT84</accession>
<keyword evidence="1" id="KW-0812">Transmembrane</keyword>
<keyword evidence="1" id="KW-1133">Transmembrane helix</keyword>
<dbReference type="Proteomes" id="UP001432322">
    <property type="component" value="Unassembled WGS sequence"/>
</dbReference>
<dbReference type="AlphaFoldDB" id="A0AAV5UT84"/>
<dbReference type="PANTHER" id="PTHR35574:SF4">
    <property type="entry name" value="CLC-LIKE PROTEIN"/>
    <property type="match status" value="1"/>
</dbReference>
<sequence length="281" mass="31501">QMSAYVRYKTVLFISLMLIVCGIFMTAFSLFSPLWQTVEMGDSATVHEHGLWRDCVFSSAHLMPIPLTSEDGTENREATMSHPCRSKFDDDVIKEIRDSMDTVDENKKEILRHRFQPQHKAVLFFGVFTFLFGSIGLVIGICSPCFPPNSLLYVVAIFMTSACSLLADIIFLYAAQKKENMVVVADNTVYQHNVGMAAYLHMLATFLFISALMLSVVAAYLLITCGESRGDGCCARRSDYESGNLPIEHFSLISSFQTWNSAGIIVRTCDRPHCKPFIVNN</sequence>
<dbReference type="Pfam" id="PF07062">
    <property type="entry name" value="Clc-like"/>
    <property type="match status" value="1"/>
</dbReference>
<evidence type="ECO:0000256" key="1">
    <source>
        <dbReference type="SAM" id="Phobius"/>
    </source>
</evidence>
<dbReference type="PANTHER" id="PTHR35574">
    <property type="entry name" value="PUTATIVE-RELATED"/>
    <property type="match status" value="1"/>
</dbReference>
<feature type="transmembrane region" description="Helical" evidence="1">
    <location>
        <begin position="196"/>
        <end position="223"/>
    </location>
</feature>
<dbReference type="EMBL" id="BTSY01000001">
    <property type="protein sequence ID" value="GMT08994.1"/>
    <property type="molecule type" value="Genomic_DNA"/>
</dbReference>
<comment type="caution">
    <text evidence="2">The sequence shown here is derived from an EMBL/GenBank/DDBJ whole genome shotgun (WGS) entry which is preliminary data.</text>
</comment>
<dbReference type="InterPro" id="IPR010761">
    <property type="entry name" value="Clc_prot-like"/>
</dbReference>
<keyword evidence="3" id="KW-1185">Reference proteome</keyword>
<organism evidence="2 3">
    <name type="scientific">Pristionchus fissidentatus</name>
    <dbReference type="NCBI Taxonomy" id="1538716"/>
    <lineage>
        <taxon>Eukaryota</taxon>
        <taxon>Metazoa</taxon>
        <taxon>Ecdysozoa</taxon>
        <taxon>Nematoda</taxon>
        <taxon>Chromadorea</taxon>
        <taxon>Rhabditida</taxon>
        <taxon>Rhabditina</taxon>
        <taxon>Diplogasteromorpha</taxon>
        <taxon>Diplogasteroidea</taxon>
        <taxon>Neodiplogasteridae</taxon>
        <taxon>Pristionchus</taxon>
    </lineage>
</organism>
<feature type="transmembrane region" description="Helical" evidence="1">
    <location>
        <begin position="121"/>
        <end position="141"/>
    </location>
</feature>
<keyword evidence="1" id="KW-0472">Membrane</keyword>
<gene>
    <name evidence="2" type="ORF">PFISCL1PPCAC_291</name>
</gene>
<dbReference type="GO" id="GO:0016020">
    <property type="term" value="C:membrane"/>
    <property type="evidence" value="ECO:0007669"/>
    <property type="project" value="InterPro"/>
</dbReference>
<feature type="non-terminal residue" evidence="2">
    <location>
        <position position="1"/>
    </location>
</feature>
<feature type="transmembrane region" description="Helical" evidence="1">
    <location>
        <begin position="153"/>
        <end position="175"/>
    </location>
</feature>
<reference evidence="2" key="1">
    <citation type="submission" date="2023-10" db="EMBL/GenBank/DDBJ databases">
        <title>Genome assembly of Pristionchus species.</title>
        <authorList>
            <person name="Yoshida K."/>
            <person name="Sommer R.J."/>
        </authorList>
    </citation>
    <scope>NUCLEOTIDE SEQUENCE</scope>
    <source>
        <strain evidence="2">RS5133</strain>
    </source>
</reference>
<protein>
    <submittedName>
        <fullName evidence="2">Uncharacterized protein</fullName>
    </submittedName>
</protein>
<dbReference type="Gene3D" id="1.20.140.150">
    <property type="match status" value="1"/>
</dbReference>
<feature type="transmembrane region" description="Helical" evidence="1">
    <location>
        <begin position="12"/>
        <end position="31"/>
    </location>
</feature>
<proteinExistence type="predicted"/>